<dbReference type="STRING" id="311458.CSUB_C0867"/>
<proteinExistence type="inferred from homology"/>
<dbReference type="BioCyc" id="CCAL311458:G131R-879-MONOMER"/>
<dbReference type="PANTHER" id="PTHR47916">
    <property type="entry name" value="FRUCTOSE-BISPHOSPHATE ALDOLASE CLASS 1"/>
    <property type="match status" value="1"/>
</dbReference>
<organism evidence="3 6">
    <name type="scientific">Caldiarchaeum subterraneum</name>
    <dbReference type="NCBI Taxonomy" id="311458"/>
    <lineage>
        <taxon>Archaea</taxon>
        <taxon>Nitrososphaerota</taxon>
        <taxon>Candidatus Caldarchaeales</taxon>
        <taxon>Candidatus Caldarchaeaceae</taxon>
        <taxon>Candidatus Caldarchaeum</taxon>
    </lineage>
</organism>
<dbReference type="InterPro" id="IPR041720">
    <property type="entry name" value="FbaB-like"/>
</dbReference>
<evidence type="ECO:0000313" key="3">
    <source>
        <dbReference type="EMBL" id="BAJ47848.1"/>
    </source>
</evidence>
<dbReference type="PIRSF" id="PIRSF038992">
    <property type="entry name" value="Aldolase_Ia"/>
    <property type="match status" value="1"/>
</dbReference>
<dbReference type="PANTHER" id="PTHR47916:SF1">
    <property type="entry name" value="3-HYDROXY-5-PHOSPHONOOXYPENTANE-2,4-DIONE THIOLASE"/>
    <property type="match status" value="1"/>
</dbReference>
<dbReference type="Proteomes" id="UP000008120">
    <property type="component" value="Chromosome"/>
</dbReference>
<evidence type="ECO:0000256" key="1">
    <source>
        <dbReference type="ARBA" id="ARBA00008116"/>
    </source>
</evidence>
<dbReference type="SUPFAM" id="SSF51569">
    <property type="entry name" value="Aldolase"/>
    <property type="match status" value="1"/>
</dbReference>
<comment type="similarity">
    <text evidence="1">Belongs to the DeoC/FbaB aldolase family.</text>
</comment>
<dbReference type="EMBL" id="BA000048">
    <property type="protein sequence ID" value="BAJ50724.1"/>
    <property type="molecule type" value="Genomic_DNA"/>
</dbReference>
<dbReference type="EC" id="4.1.2.13" evidence="3"/>
<dbReference type="GO" id="GO:0004332">
    <property type="term" value="F:fructose-bisphosphate aldolase activity"/>
    <property type="evidence" value="ECO:0007669"/>
    <property type="project" value="UniProtKB-EC"/>
</dbReference>
<feature type="active site" description="Schiff-base intermediate with dihydroxyacetone-P" evidence="2">
    <location>
        <position position="166"/>
    </location>
</feature>
<dbReference type="EMBL" id="AP011848">
    <property type="protein sequence ID" value="BAJ47848.1"/>
    <property type="molecule type" value="Genomic_DNA"/>
</dbReference>
<dbReference type="Pfam" id="PF01791">
    <property type="entry name" value="DeoC"/>
    <property type="match status" value="1"/>
</dbReference>
<sequence>MLGAGHGIRLGRIFRGDGRTLIFAIDHGFFMGPVKGVEKPLEVLEKVVEAGADAVMTTYGIMKNYASSLARKDLGWILTLLDTSPTTVEKSVASAVALGADAVKVFVSYGSENMKRDLDILWAVNMACREYGLPVLAEMYPVSRPSPEEVAKMARIGAEYGGDFVKTVYTGDAASFRYVVETCPVPVVVLGGEKIESEQQVLEMVRDSVSVGGAGAAIGRNIFQHPDPADITRALVKIIHSDTQRRL</sequence>
<evidence type="ECO:0000313" key="4">
    <source>
        <dbReference type="EMBL" id="BAJ47929.1"/>
    </source>
</evidence>
<reference evidence="3 6" key="1">
    <citation type="journal article" date="2005" name="Environ. Microbiol.">
        <title>Genetic and functional properties of uncultivated thermophilic crenarchaeotes from a subsurface gold mine as revealed by analysis of genome fragments.</title>
        <authorList>
            <person name="Nunoura T."/>
            <person name="Hirayama H."/>
            <person name="Takami H."/>
            <person name="Oida H."/>
            <person name="Nishi S."/>
            <person name="Shimamura S."/>
            <person name="Suzuki Y."/>
            <person name="Inagaki F."/>
            <person name="Takai K."/>
            <person name="Nealson K.H."/>
            <person name="Horikoshi K."/>
        </authorList>
    </citation>
    <scope>NUCLEOTIDE SEQUENCE [LARGE SCALE GENOMIC DNA]</scope>
</reference>
<evidence type="ECO:0000256" key="2">
    <source>
        <dbReference type="PIRSR" id="PIRSR038992-1"/>
    </source>
</evidence>
<evidence type="ECO:0000313" key="6">
    <source>
        <dbReference type="Proteomes" id="UP000008120"/>
    </source>
</evidence>
<dbReference type="SMART" id="SM01133">
    <property type="entry name" value="DeoC"/>
    <property type="match status" value="1"/>
</dbReference>
<dbReference type="InterPro" id="IPR002915">
    <property type="entry name" value="DeoC/FbaB/LacD_aldolase"/>
</dbReference>
<protein>
    <submittedName>
        <fullName evidence="3">Fructose-bisphosphate aldolase, class I</fullName>
        <ecNumber evidence="3">4.1.2.13</ecNumber>
    </submittedName>
</protein>
<reference evidence="3 6" key="2">
    <citation type="journal article" date="2011" name="Nucleic Acids Res.">
        <title>Insights into the evolution of Archaea and eukaryotic protein modifier systems revealed by the genome of a novel archaeal group.</title>
        <authorList>
            <person name="Nunoura T."/>
            <person name="Takaki Y."/>
            <person name="Kakuta J."/>
            <person name="Nishi S."/>
            <person name="Sugahara J."/>
            <person name="Kazama H."/>
            <person name="Chee G."/>
            <person name="Hattori M."/>
            <person name="Kanai A."/>
            <person name="Atomi H."/>
            <person name="Takai K."/>
            <person name="Takami H."/>
        </authorList>
    </citation>
    <scope>NUCLEOTIDE SEQUENCE [LARGE SCALE GENOMIC DNA]</scope>
</reference>
<dbReference type="InterPro" id="IPR013785">
    <property type="entry name" value="Aldolase_TIM"/>
</dbReference>
<feature type="active site" description="Proton donor" evidence="2">
    <location>
        <position position="140"/>
    </location>
</feature>
<name>E6N6C9_CALS0</name>
<gene>
    <name evidence="5" type="ORF">CSUB_C0867</name>
    <name evidence="4" type="ORF">HGMM_F33G03C41</name>
    <name evidence="3" type="ORF">HGMM_F35E02C11</name>
</gene>
<dbReference type="Gene3D" id="3.20.20.70">
    <property type="entry name" value="Aldolase class I"/>
    <property type="match status" value="1"/>
</dbReference>
<dbReference type="KEGG" id="csu:CSUB_C0867"/>
<keyword evidence="3" id="KW-0456">Lyase</keyword>
<dbReference type="AlphaFoldDB" id="E6N6C9"/>
<dbReference type="InterPro" id="IPR050456">
    <property type="entry name" value="DeoC/FbaB_aldolase"/>
</dbReference>
<dbReference type="EMBL" id="AP011849">
    <property type="protein sequence ID" value="BAJ47929.1"/>
    <property type="molecule type" value="Genomic_DNA"/>
</dbReference>
<accession>E6N6C9</accession>
<evidence type="ECO:0000313" key="5">
    <source>
        <dbReference type="EMBL" id="BAJ50724.1"/>
    </source>
</evidence>